<keyword evidence="1" id="KW-0732">Signal</keyword>
<comment type="caution">
    <text evidence="2">The sequence shown here is derived from an EMBL/GenBank/DDBJ whole genome shotgun (WGS) entry which is preliminary data.</text>
</comment>
<evidence type="ECO:0000313" key="3">
    <source>
        <dbReference type="Proteomes" id="UP000663852"/>
    </source>
</evidence>
<dbReference type="OrthoDB" id="9999901at2759"/>
<dbReference type="Proteomes" id="UP000663852">
    <property type="component" value="Unassembled WGS sequence"/>
</dbReference>
<evidence type="ECO:0000256" key="1">
    <source>
        <dbReference type="SAM" id="SignalP"/>
    </source>
</evidence>
<feature type="signal peptide" evidence="1">
    <location>
        <begin position="1"/>
        <end position="17"/>
    </location>
</feature>
<proteinExistence type="predicted"/>
<dbReference type="EMBL" id="CAJNOJ010000288">
    <property type="protein sequence ID" value="CAF1372426.1"/>
    <property type="molecule type" value="Genomic_DNA"/>
</dbReference>
<dbReference type="AlphaFoldDB" id="A0A815J000"/>
<protein>
    <submittedName>
        <fullName evidence="2">Uncharacterized protein</fullName>
    </submittedName>
</protein>
<sequence>MLSSLLILFMLNSVVQALKCPSCELQLKIGESIPSSSSLPDECEISENEIALCKLFLSIDYSTDHVYVWWSPISNSIVEEQSDLLELPLPLKQNQKSITKYQFDYRFKPNEAFYMGAVVYCHLSDLCIIDETQTLVTRLYSLKQISSKIRQELEPYVLRSSTSPSTIKCFHSFSDRVIDCGNINESACFIGIRPMTTEIAAGCTGDYDQLFVSVSFHVANSQASKGTCGIHCNRDQCNTMKAHRKLIQIARKYILGTN</sequence>
<gene>
    <name evidence="2" type="ORF">EDS130_LOCUS34452</name>
</gene>
<feature type="chain" id="PRO_5032531190" evidence="1">
    <location>
        <begin position="18"/>
        <end position="258"/>
    </location>
</feature>
<organism evidence="2 3">
    <name type="scientific">Adineta ricciae</name>
    <name type="common">Rotifer</name>
    <dbReference type="NCBI Taxonomy" id="249248"/>
    <lineage>
        <taxon>Eukaryota</taxon>
        <taxon>Metazoa</taxon>
        <taxon>Spiralia</taxon>
        <taxon>Gnathifera</taxon>
        <taxon>Rotifera</taxon>
        <taxon>Eurotatoria</taxon>
        <taxon>Bdelloidea</taxon>
        <taxon>Adinetida</taxon>
        <taxon>Adinetidae</taxon>
        <taxon>Adineta</taxon>
    </lineage>
</organism>
<name>A0A815J000_ADIRI</name>
<reference evidence="2" key="1">
    <citation type="submission" date="2021-02" db="EMBL/GenBank/DDBJ databases">
        <authorList>
            <person name="Nowell W R."/>
        </authorList>
    </citation>
    <scope>NUCLEOTIDE SEQUENCE</scope>
</reference>
<accession>A0A815J000</accession>
<evidence type="ECO:0000313" key="2">
    <source>
        <dbReference type="EMBL" id="CAF1372426.1"/>
    </source>
</evidence>